<dbReference type="Gene3D" id="3.30.230.10">
    <property type="match status" value="1"/>
</dbReference>
<evidence type="ECO:0000259" key="11">
    <source>
        <dbReference type="Pfam" id="PF10509"/>
    </source>
</evidence>
<dbReference type="GO" id="GO:0004335">
    <property type="term" value="F:galactokinase activity"/>
    <property type="evidence" value="ECO:0007669"/>
    <property type="project" value="InterPro"/>
</dbReference>
<reference evidence="12" key="1">
    <citation type="journal article" date="2013" name="PLoS ONE">
        <title>Gene expression in gut symbiotic organ of stinkbug affected by extracellular bacterial symbiont.</title>
        <authorList>
            <person name="Futahashi R."/>
            <person name="Tanaka K."/>
            <person name="Tanahashi M."/>
            <person name="Nikoh N."/>
            <person name="Kikuchi Y."/>
            <person name="Lee B.L."/>
            <person name="Fukatsu T."/>
        </authorList>
    </citation>
    <scope>NUCLEOTIDE SEQUENCE</scope>
    <source>
        <tissue evidence="12">Midgut</tissue>
    </source>
</reference>
<dbReference type="NCBIfam" id="TIGR00131">
    <property type="entry name" value="gal_kin"/>
    <property type="match status" value="1"/>
</dbReference>
<dbReference type="Pfam" id="PF10509">
    <property type="entry name" value="GalKase_gal_bdg"/>
    <property type="match status" value="1"/>
</dbReference>
<evidence type="ECO:0000259" key="9">
    <source>
        <dbReference type="Pfam" id="PF00288"/>
    </source>
</evidence>
<dbReference type="GO" id="GO:0005524">
    <property type="term" value="F:ATP binding"/>
    <property type="evidence" value="ECO:0007669"/>
    <property type="project" value="UniProtKB-KW"/>
</dbReference>
<evidence type="ECO:0000256" key="3">
    <source>
        <dbReference type="ARBA" id="ARBA00022723"/>
    </source>
</evidence>
<evidence type="ECO:0000256" key="5">
    <source>
        <dbReference type="ARBA" id="ARBA00022777"/>
    </source>
</evidence>
<dbReference type="GO" id="GO:0006012">
    <property type="term" value="P:galactose metabolic process"/>
    <property type="evidence" value="ECO:0007669"/>
    <property type="project" value="InterPro"/>
</dbReference>
<proteinExistence type="evidence at transcript level"/>
<dbReference type="PIRSF" id="PIRSF000530">
    <property type="entry name" value="Galactokinase"/>
    <property type="match status" value="1"/>
</dbReference>
<dbReference type="GO" id="GO:0005829">
    <property type="term" value="C:cytosol"/>
    <property type="evidence" value="ECO:0007669"/>
    <property type="project" value="TreeGrafter"/>
</dbReference>
<dbReference type="FunFam" id="3.30.230.10:FF:000040">
    <property type="entry name" value="Galactokinase 1"/>
    <property type="match status" value="1"/>
</dbReference>
<keyword evidence="7" id="KW-0460">Magnesium</keyword>
<dbReference type="InterPro" id="IPR019741">
    <property type="entry name" value="Galactokinase_CS"/>
</dbReference>
<dbReference type="InterPro" id="IPR013750">
    <property type="entry name" value="GHMP_kinase_C_dom"/>
</dbReference>
<protein>
    <submittedName>
        <fullName evidence="12">Galactokinase</fullName>
    </submittedName>
</protein>
<dbReference type="Gene3D" id="3.30.70.890">
    <property type="entry name" value="GHMP kinase, C-terminal domain"/>
    <property type="match status" value="1"/>
</dbReference>
<dbReference type="GO" id="GO:0046872">
    <property type="term" value="F:metal ion binding"/>
    <property type="evidence" value="ECO:0007669"/>
    <property type="project" value="UniProtKB-KW"/>
</dbReference>
<evidence type="ECO:0000313" key="12">
    <source>
        <dbReference type="EMBL" id="BAN20681.1"/>
    </source>
</evidence>
<dbReference type="InterPro" id="IPR020568">
    <property type="entry name" value="Ribosomal_Su5_D2-typ_SF"/>
</dbReference>
<dbReference type="Pfam" id="PF08544">
    <property type="entry name" value="GHMP_kinases_C"/>
    <property type="match status" value="1"/>
</dbReference>
<keyword evidence="3" id="KW-0479">Metal-binding</keyword>
<dbReference type="EMBL" id="AK417466">
    <property type="protein sequence ID" value="BAN20681.1"/>
    <property type="molecule type" value="mRNA"/>
</dbReference>
<name>R4WP75_RIPPE</name>
<dbReference type="InterPro" id="IPR006204">
    <property type="entry name" value="GHMP_kinase_N_dom"/>
</dbReference>
<dbReference type="AlphaFoldDB" id="R4WP75"/>
<dbReference type="PRINTS" id="PR00959">
    <property type="entry name" value="MEVGALKINASE"/>
</dbReference>
<keyword evidence="8" id="KW-0119">Carbohydrate metabolism</keyword>
<evidence type="ECO:0000256" key="6">
    <source>
        <dbReference type="ARBA" id="ARBA00022840"/>
    </source>
</evidence>
<dbReference type="InterPro" id="IPR006206">
    <property type="entry name" value="Mevalonate/galactokinase"/>
</dbReference>
<dbReference type="PROSITE" id="PS00627">
    <property type="entry name" value="GHMP_KINASES_ATP"/>
    <property type="match status" value="1"/>
</dbReference>
<keyword evidence="5 12" id="KW-0418">Kinase</keyword>
<evidence type="ECO:0000256" key="7">
    <source>
        <dbReference type="ARBA" id="ARBA00022842"/>
    </source>
</evidence>
<evidence type="ECO:0000256" key="1">
    <source>
        <dbReference type="ARBA" id="ARBA00006566"/>
    </source>
</evidence>
<dbReference type="PRINTS" id="PR00473">
    <property type="entry name" value="GALCTOKINASE"/>
</dbReference>
<dbReference type="SUPFAM" id="SSF55060">
    <property type="entry name" value="GHMP Kinase, C-terminal domain"/>
    <property type="match status" value="1"/>
</dbReference>
<keyword evidence="6" id="KW-0067">ATP-binding</keyword>
<evidence type="ECO:0000256" key="8">
    <source>
        <dbReference type="ARBA" id="ARBA00023277"/>
    </source>
</evidence>
<feature type="domain" description="GHMP kinase N-terminal" evidence="9">
    <location>
        <begin position="106"/>
        <end position="191"/>
    </location>
</feature>
<feature type="domain" description="Galactokinase N-terminal" evidence="11">
    <location>
        <begin position="18"/>
        <end position="64"/>
    </location>
</feature>
<evidence type="ECO:0000256" key="4">
    <source>
        <dbReference type="ARBA" id="ARBA00022741"/>
    </source>
</evidence>
<organism evidence="12">
    <name type="scientific">Riptortus pedestris</name>
    <name type="common">Bean bug</name>
    <dbReference type="NCBI Taxonomy" id="329032"/>
    <lineage>
        <taxon>Eukaryota</taxon>
        <taxon>Metazoa</taxon>
        <taxon>Ecdysozoa</taxon>
        <taxon>Arthropoda</taxon>
        <taxon>Hexapoda</taxon>
        <taxon>Insecta</taxon>
        <taxon>Pterygota</taxon>
        <taxon>Neoptera</taxon>
        <taxon>Paraneoptera</taxon>
        <taxon>Hemiptera</taxon>
        <taxon>Heteroptera</taxon>
        <taxon>Panheteroptera</taxon>
        <taxon>Pentatomomorpha</taxon>
        <taxon>Coreoidea</taxon>
        <taxon>Alydidae</taxon>
        <taxon>Riptortus</taxon>
    </lineage>
</organism>
<dbReference type="Pfam" id="PF00288">
    <property type="entry name" value="GHMP_kinases_N"/>
    <property type="match status" value="1"/>
</dbReference>
<dbReference type="InterPro" id="IPR036554">
    <property type="entry name" value="GHMP_kinase_C_sf"/>
</dbReference>
<evidence type="ECO:0000259" key="10">
    <source>
        <dbReference type="Pfam" id="PF08544"/>
    </source>
</evidence>
<comment type="similarity">
    <text evidence="1">Belongs to the GHMP kinase family. GalK subfamily.</text>
</comment>
<sequence length="396" mass="43186">MAEIIYSKEELLKKGVALYESIFNEKPDIAASAPGRVNLIGEHTDYNDGFVLPMALPLVTMIVGKANSTSDIFIYTDADVGKEPKAAKFNSPTESNLLPGKLNWANYVKGSVNFFDGEVPGFNAVIVSSVPMGGGLSSSASLEVATYTFLETLTGKKTDLKQKAFLCQQAEHKFANVPCGIMDQFIAVLGKIDSALFLDCETKNYELVPLNRTDIVILVINSNVAHFLNSSDEYATRKSQCMEAAKAMGVESLRKATLSLLEAHKNNLNETTFKRARHVITEIQRTESAAQALKKGDYNTFGSLMNESHFSLRDDYDVSCPELDQLVDIALKCEGVFGSRMTGGGFGGCTVTLLKYCNVSSTIERIQEEYSGSATFYIARAYGGAQDELALLKSIL</sequence>
<dbReference type="FunFam" id="3.30.70.890:FF:000001">
    <property type="entry name" value="Galactokinase"/>
    <property type="match status" value="1"/>
</dbReference>
<keyword evidence="2" id="KW-0808">Transferase</keyword>
<dbReference type="PROSITE" id="PS00106">
    <property type="entry name" value="GALACTOKINASE"/>
    <property type="match status" value="1"/>
</dbReference>
<keyword evidence="4" id="KW-0547">Nucleotide-binding</keyword>
<accession>R4WP75</accession>
<feature type="domain" description="GHMP kinase C-terminal" evidence="10">
    <location>
        <begin position="290"/>
        <end position="355"/>
    </location>
</feature>
<dbReference type="InterPro" id="IPR000705">
    <property type="entry name" value="Galactokinase"/>
</dbReference>
<dbReference type="InterPro" id="IPR006203">
    <property type="entry name" value="GHMP_knse_ATP-bd_CS"/>
</dbReference>
<dbReference type="InterPro" id="IPR014721">
    <property type="entry name" value="Ribsml_uS5_D2-typ_fold_subgr"/>
</dbReference>
<dbReference type="SUPFAM" id="SSF54211">
    <property type="entry name" value="Ribosomal protein S5 domain 2-like"/>
    <property type="match status" value="1"/>
</dbReference>
<dbReference type="PANTHER" id="PTHR10457">
    <property type="entry name" value="MEVALONATE KINASE/GALACTOKINASE"/>
    <property type="match status" value="1"/>
</dbReference>
<dbReference type="PANTHER" id="PTHR10457:SF7">
    <property type="entry name" value="GALACTOKINASE-RELATED"/>
    <property type="match status" value="1"/>
</dbReference>
<dbReference type="InterPro" id="IPR019539">
    <property type="entry name" value="GalKase_N"/>
</dbReference>
<evidence type="ECO:0000256" key="2">
    <source>
        <dbReference type="ARBA" id="ARBA00022679"/>
    </source>
</evidence>